<evidence type="ECO:0000313" key="2">
    <source>
        <dbReference type="Proteomes" id="UP001139981"/>
    </source>
</evidence>
<reference evidence="1" key="1">
    <citation type="submission" date="2022-07" db="EMBL/GenBank/DDBJ databases">
        <title>Phylogenomic reconstructions and comparative analyses of Kickxellomycotina fungi.</title>
        <authorList>
            <person name="Reynolds N.K."/>
            <person name="Stajich J.E."/>
            <person name="Barry K."/>
            <person name="Grigoriev I.V."/>
            <person name="Crous P."/>
            <person name="Smith M.E."/>
        </authorList>
    </citation>
    <scope>NUCLEOTIDE SEQUENCE</scope>
    <source>
        <strain evidence="1">CBS 190363</strain>
    </source>
</reference>
<gene>
    <name evidence="1" type="ORF">IWW38_002606</name>
</gene>
<protein>
    <submittedName>
        <fullName evidence="1">Uncharacterized protein</fullName>
    </submittedName>
</protein>
<keyword evidence="2" id="KW-1185">Reference proteome</keyword>
<dbReference type="EMBL" id="JANBVB010000422">
    <property type="protein sequence ID" value="KAJ2894357.1"/>
    <property type="molecule type" value="Genomic_DNA"/>
</dbReference>
<feature type="non-terminal residue" evidence="1">
    <location>
        <position position="339"/>
    </location>
</feature>
<evidence type="ECO:0000313" key="1">
    <source>
        <dbReference type="EMBL" id="KAJ2894357.1"/>
    </source>
</evidence>
<accession>A0ACC1M434</accession>
<dbReference type="Proteomes" id="UP001139981">
    <property type="component" value="Unassembled WGS sequence"/>
</dbReference>
<organism evidence="1 2">
    <name type="scientific">Coemansia aciculifera</name>
    <dbReference type="NCBI Taxonomy" id="417176"/>
    <lineage>
        <taxon>Eukaryota</taxon>
        <taxon>Fungi</taxon>
        <taxon>Fungi incertae sedis</taxon>
        <taxon>Zoopagomycota</taxon>
        <taxon>Kickxellomycotina</taxon>
        <taxon>Kickxellomycetes</taxon>
        <taxon>Kickxellales</taxon>
        <taxon>Kickxellaceae</taxon>
        <taxon>Coemansia</taxon>
    </lineage>
</organism>
<sequence>MYVMEDNNGGNGGNGMEHTYDFLMRLPYDLAVLVAKNLCVKDIFECSLVSKSWHSLFTSDSVLYPFVRQVSHFDQEPMMLRCLTTGHINHADQDDVLANGDDDNDATDANVDPAAKAEAERMRIEDLAQQQWLQSSKILARSLGKSLNRERRWRLAEPITRMYLPPVPMDGSDSDILDEWQGPAISIKMKSGMIAVLYEKGASIRLWNLDAKFDVVREMTNSYIDDNMELLKAQTKYGGPPLPPFGEDQIDTLLRCARSGVPQCAQLRVIKLRIAPTLFDYFQGANTLVTAAKNGEVDVYDMLSGQHRRTFKIKGDLPIGSLHAWLDYVVVGHGSQISL</sequence>
<comment type="caution">
    <text evidence="1">The sequence shown here is derived from an EMBL/GenBank/DDBJ whole genome shotgun (WGS) entry which is preliminary data.</text>
</comment>
<proteinExistence type="predicted"/>
<name>A0ACC1M434_9FUNG</name>